<accession>A0A1D3DTV8</accession>
<dbReference type="InterPro" id="IPR007061">
    <property type="entry name" value="MST-like"/>
</dbReference>
<dbReference type="SUPFAM" id="SSF109854">
    <property type="entry name" value="DinB/YfiT-like putative metalloenzymes"/>
    <property type="match status" value="1"/>
</dbReference>
<dbReference type="OrthoDB" id="4548523at2"/>
<proteinExistence type="predicted"/>
<dbReference type="Proteomes" id="UP000095329">
    <property type="component" value="Unassembled WGS sequence"/>
</dbReference>
<evidence type="ECO:0000313" key="2">
    <source>
        <dbReference type="Proteomes" id="UP000095329"/>
    </source>
</evidence>
<reference evidence="1 2" key="1">
    <citation type="journal article" date="2013" name="Genome Announc.">
        <title>Genome Sequence of Streptomyces violaceusniger Strain SPC6, a Halotolerant Streptomycete That Exhibits Rapid Growth and Development.</title>
        <authorList>
            <person name="Chen X."/>
            <person name="Zhang B."/>
            <person name="Zhang W."/>
            <person name="Wu X."/>
            <person name="Zhang M."/>
            <person name="Chen T."/>
            <person name="Liu G."/>
            <person name="Dyson P."/>
        </authorList>
    </citation>
    <scope>NUCLEOTIDE SEQUENCE [LARGE SCALE GENOMIC DNA]</scope>
    <source>
        <strain evidence="1 2">SPC6</strain>
    </source>
</reference>
<organism evidence="1 2">
    <name type="scientific">Streptomyces thermolilacinus SPC6</name>
    <dbReference type="NCBI Taxonomy" id="1306406"/>
    <lineage>
        <taxon>Bacteria</taxon>
        <taxon>Bacillati</taxon>
        <taxon>Actinomycetota</taxon>
        <taxon>Actinomycetes</taxon>
        <taxon>Kitasatosporales</taxon>
        <taxon>Streptomycetaceae</taxon>
        <taxon>Streptomyces</taxon>
    </lineage>
</organism>
<name>A0A1D3DTV8_9ACTN</name>
<dbReference type="Pfam" id="PF04978">
    <property type="entry name" value="MST"/>
    <property type="match status" value="1"/>
</dbReference>
<protein>
    <submittedName>
        <fullName evidence="1">Mini-circle protein</fullName>
    </submittedName>
</protein>
<comment type="caution">
    <text evidence="1">The sequence shown here is derived from an EMBL/GenBank/DDBJ whole genome shotgun (WGS) entry which is preliminary data.</text>
</comment>
<dbReference type="InterPro" id="IPR034660">
    <property type="entry name" value="DinB/YfiT-like"/>
</dbReference>
<evidence type="ECO:0000313" key="1">
    <source>
        <dbReference type="EMBL" id="OEJ95761.1"/>
    </source>
</evidence>
<dbReference type="STRING" id="1306406.J116_016010"/>
<sequence length="167" mass="18811">MTRTDMPPTWDERAHLVTFLDYVRDTAVAKCDGLSAEDARKAPLPHSPLMTASGLISHLRWVEHYWLEAVFLGAEDRAPWSAEDPDMEMRIALDVPLERLIADYREQSDRLRAVVAGHDLDTPAKAPVRGGTHVTLRWILMHLIEETARHNGHLDAIRELTDGTTGT</sequence>
<dbReference type="AlphaFoldDB" id="A0A1D3DTV8"/>
<dbReference type="eggNOG" id="COG2318">
    <property type="taxonomic scope" value="Bacteria"/>
</dbReference>
<dbReference type="RefSeq" id="WP_023588086.1">
    <property type="nucleotide sequence ID" value="NZ_ASHX02000001.1"/>
</dbReference>
<keyword evidence="2" id="KW-1185">Reference proteome</keyword>
<gene>
    <name evidence="1" type="ORF">J116_016010</name>
</gene>
<dbReference type="EMBL" id="ASHX02000001">
    <property type="protein sequence ID" value="OEJ95761.1"/>
    <property type="molecule type" value="Genomic_DNA"/>
</dbReference>
<dbReference type="Gene3D" id="1.20.120.450">
    <property type="entry name" value="dinb family like domain"/>
    <property type="match status" value="1"/>
</dbReference>